<comment type="caution">
    <text evidence="2">The sequence shown here is derived from an EMBL/GenBank/DDBJ whole genome shotgun (WGS) entry which is preliminary data.</text>
</comment>
<evidence type="ECO:0000256" key="1">
    <source>
        <dbReference type="SAM" id="MobiDB-lite"/>
    </source>
</evidence>
<keyword evidence="3" id="KW-1185">Reference proteome</keyword>
<evidence type="ECO:0008006" key="4">
    <source>
        <dbReference type="Google" id="ProtNLM"/>
    </source>
</evidence>
<evidence type="ECO:0000313" key="2">
    <source>
        <dbReference type="EMBL" id="GJS64719.1"/>
    </source>
</evidence>
<feature type="region of interest" description="Disordered" evidence="1">
    <location>
        <begin position="174"/>
        <end position="210"/>
    </location>
</feature>
<protein>
    <recommendedName>
        <fullName evidence="4">Reverse transcriptase domain-containing protein</fullName>
    </recommendedName>
</protein>
<organism evidence="2 3">
    <name type="scientific">Tanacetum coccineum</name>
    <dbReference type="NCBI Taxonomy" id="301880"/>
    <lineage>
        <taxon>Eukaryota</taxon>
        <taxon>Viridiplantae</taxon>
        <taxon>Streptophyta</taxon>
        <taxon>Embryophyta</taxon>
        <taxon>Tracheophyta</taxon>
        <taxon>Spermatophyta</taxon>
        <taxon>Magnoliopsida</taxon>
        <taxon>eudicotyledons</taxon>
        <taxon>Gunneridae</taxon>
        <taxon>Pentapetalae</taxon>
        <taxon>asterids</taxon>
        <taxon>campanulids</taxon>
        <taxon>Asterales</taxon>
        <taxon>Asteraceae</taxon>
        <taxon>Asteroideae</taxon>
        <taxon>Anthemideae</taxon>
        <taxon>Anthemidinae</taxon>
        <taxon>Tanacetum</taxon>
    </lineage>
</organism>
<dbReference type="EMBL" id="BQNB010009524">
    <property type="protein sequence ID" value="GJS64719.1"/>
    <property type="molecule type" value="Genomic_DNA"/>
</dbReference>
<reference evidence="2" key="1">
    <citation type="journal article" date="2022" name="Int. J. Mol. Sci.">
        <title>Draft Genome of Tanacetum Coccineum: Genomic Comparison of Closely Related Tanacetum-Family Plants.</title>
        <authorList>
            <person name="Yamashiro T."/>
            <person name="Shiraishi A."/>
            <person name="Nakayama K."/>
            <person name="Satake H."/>
        </authorList>
    </citation>
    <scope>NUCLEOTIDE SEQUENCE</scope>
</reference>
<proteinExistence type="predicted"/>
<name>A0ABQ4XHE5_9ASTR</name>
<evidence type="ECO:0000313" key="3">
    <source>
        <dbReference type="Proteomes" id="UP001151760"/>
    </source>
</evidence>
<gene>
    <name evidence="2" type="ORF">Tco_0679283</name>
</gene>
<reference evidence="2" key="2">
    <citation type="submission" date="2022-01" db="EMBL/GenBank/DDBJ databases">
        <authorList>
            <person name="Yamashiro T."/>
            <person name="Shiraishi A."/>
            <person name="Satake H."/>
            <person name="Nakayama K."/>
        </authorList>
    </citation>
    <scope>NUCLEOTIDE SEQUENCE</scope>
</reference>
<dbReference type="Proteomes" id="UP001151760">
    <property type="component" value="Unassembled WGS sequence"/>
</dbReference>
<accession>A0ABQ4XHE5</accession>
<sequence>MAANGNGDDGLPPAGGGLPVPDLRTMEELCQPTVVTPSCETVVVHAYNDYPTTVGPNSGLYATGAYIKGSLFKEPGRAFECWFTREGITLRVGNKAVTFNLDQTSRYSSNYDDISVNRIDVIDVACEEYSQEVLDFSVSAIEDEPISPEIDDSYYDSEGDILLLEKFLNDDPSSPPLPLQELKVVEPKKNKKKSSIDEPPEVELKDLPPHLEYEFLEGTDKLPS</sequence>